<evidence type="ECO:0000256" key="1">
    <source>
        <dbReference type="ARBA" id="ARBA00002994"/>
    </source>
</evidence>
<keyword evidence="10" id="KW-1185">Reference proteome</keyword>
<dbReference type="Pfam" id="PF18313">
    <property type="entry name" value="TLP1_add_C"/>
    <property type="match status" value="1"/>
</dbReference>
<keyword evidence="3" id="KW-0276">Fatty acid metabolism</keyword>
<evidence type="ECO:0000313" key="10">
    <source>
        <dbReference type="Proteomes" id="UP000438448"/>
    </source>
</evidence>
<feature type="domain" description="Thiolase-like protein type 1 additional C-terminal" evidence="8">
    <location>
        <begin position="652"/>
        <end position="728"/>
    </location>
</feature>
<evidence type="ECO:0000256" key="3">
    <source>
        <dbReference type="ARBA" id="ARBA00022832"/>
    </source>
</evidence>
<dbReference type="Gene3D" id="3.40.47.10">
    <property type="match status" value="1"/>
</dbReference>
<dbReference type="GO" id="GO:0006631">
    <property type="term" value="P:fatty acid metabolic process"/>
    <property type="evidence" value="ECO:0007669"/>
    <property type="project" value="UniProtKB-KW"/>
</dbReference>
<dbReference type="InterPro" id="IPR018376">
    <property type="entry name" value="Enoyl-CoA_hyd/isom_CS"/>
</dbReference>
<dbReference type="InterPro" id="IPR040771">
    <property type="entry name" value="TLP1_add_C"/>
</dbReference>
<dbReference type="InterPro" id="IPR016039">
    <property type="entry name" value="Thiolase-like"/>
</dbReference>
<dbReference type="InterPro" id="IPR001753">
    <property type="entry name" value="Enoyl-CoA_hydra/iso"/>
</dbReference>
<dbReference type="Gene3D" id="3.90.226.10">
    <property type="entry name" value="2-enoyl-CoA Hydratase, Chain A, domain 1"/>
    <property type="match status" value="1"/>
</dbReference>
<dbReference type="PANTHER" id="PTHR43802">
    <property type="entry name" value="ENOYL-COA HYDRATASE"/>
    <property type="match status" value="1"/>
</dbReference>
<proteinExistence type="inferred from homology"/>
<evidence type="ECO:0000259" key="8">
    <source>
        <dbReference type="Pfam" id="PF18313"/>
    </source>
</evidence>
<dbReference type="Gene3D" id="3.30.530.20">
    <property type="match status" value="1"/>
</dbReference>
<name>A0A7K0DA22_9NOCA</name>
<dbReference type="Gene3D" id="1.10.12.10">
    <property type="entry name" value="Lyase 2-enoyl-coa Hydratase, Chain A, domain 2"/>
    <property type="match status" value="1"/>
</dbReference>
<dbReference type="RefSeq" id="WP_319945408.1">
    <property type="nucleotide sequence ID" value="NZ_WEGK01000012.1"/>
</dbReference>
<comment type="caution">
    <text evidence="9">The sequence shown here is derived from an EMBL/GenBank/DDBJ whole genome shotgun (WGS) entry which is preliminary data.</text>
</comment>
<dbReference type="Gene3D" id="2.40.50.840">
    <property type="match status" value="1"/>
</dbReference>
<dbReference type="EMBL" id="WEGK01000012">
    <property type="protein sequence ID" value="MQY22182.1"/>
    <property type="molecule type" value="Genomic_DNA"/>
</dbReference>
<dbReference type="InterPro" id="IPR029045">
    <property type="entry name" value="ClpP/crotonase-like_dom_sf"/>
</dbReference>
<dbReference type="InterPro" id="IPR014748">
    <property type="entry name" value="Enoyl-CoA_hydra_C"/>
</dbReference>
<comment type="catalytic activity">
    <reaction evidence="4">
        <text>a (3S)-3-hydroxyacyl-CoA = a (2E)-enoyl-CoA + H2O</text>
        <dbReference type="Rhea" id="RHEA:16105"/>
        <dbReference type="ChEBI" id="CHEBI:15377"/>
        <dbReference type="ChEBI" id="CHEBI:57318"/>
        <dbReference type="ChEBI" id="CHEBI:58856"/>
        <dbReference type="EC" id="4.2.1.17"/>
    </reaction>
</comment>
<dbReference type="Pfam" id="PF10604">
    <property type="entry name" value="Polyketide_cyc2"/>
    <property type="match status" value="1"/>
</dbReference>
<accession>A0A7K0DA22</accession>
<keyword evidence="9" id="KW-0456">Lyase</keyword>
<dbReference type="PROSITE" id="PS00166">
    <property type="entry name" value="ENOYL_COA_HYDRATASE"/>
    <property type="match status" value="1"/>
</dbReference>
<protein>
    <submittedName>
        <fullName evidence="9">Carnitinyl-CoA dehydratase</fullName>
        <ecNumber evidence="9">4.2.1.149</ecNumber>
    </submittedName>
</protein>
<evidence type="ECO:0000256" key="2">
    <source>
        <dbReference type="ARBA" id="ARBA00005254"/>
    </source>
</evidence>
<organism evidence="9 10">
    <name type="scientific">Nocardia macrotermitis</name>
    <dbReference type="NCBI Taxonomy" id="2585198"/>
    <lineage>
        <taxon>Bacteria</taxon>
        <taxon>Bacillati</taxon>
        <taxon>Actinomycetota</taxon>
        <taxon>Actinomycetes</taxon>
        <taxon>Mycobacteriales</taxon>
        <taxon>Nocardiaceae</taxon>
        <taxon>Nocardia</taxon>
    </lineage>
</organism>
<dbReference type="Pfam" id="PF00378">
    <property type="entry name" value="ECH_1"/>
    <property type="match status" value="1"/>
</dbReference>
<dbReference type="InterPro" id="IPR023393">
    <property type="entry name" value="START-like_dom_sf"/>
</dbReference>
<dbReference type="SUPFAM" id="SSF53901">
    <property type="entry name" value="Thiolase-like"/>
    <property type="match status" value="2"/>
</dbReference>
<dbReference type="InterPro" id="IPR019587">
    <property type="entry name" value="Polyketide_cyclase/dehydratase"/>
</dbReference>
<evidence type="ECO:0000313" key="9">
    <source>
        <dbReference type="EMBL" id="MQY22182.1"/>
    </source>
</evidence>
<dbReference type="EC" id="4.2.1.149" evidence="9"/>
<comment type="similarity">
    <text evidence="2 6">Belongs to the enoyl-CoA hydratase/isomerase family.</text>
</comment>
<evidence type="ECO:0000256" key="4">
    <source>
        <dbReference type="ARBA" id="ARBA00023709"/>
    </source>
</evidence>
<dbReference type="NCBIfam" id="NF006100">
    <property type="entry name" value="PRK08252.1"/>
    <property type="match status" value="1"/>
</dbReference>
<dbReference type="GO" id="GO:0016746">
    <property type="term" value="F:acyltransferase activity"/>
    <property type="evidence" value="ECO:0007669"/>
    <property type="project" value="InterPro"/>
</dbReference>
<dbReference type="SUPFAM" id="SSF52096">
    <property type="entry name" value="ClpP/crotonase"/>
    <property type="match status" value="1"/>
</dbReference>
<keyword evidence="3" id="KW-0443">Lipid metabolism</keyword>
<gene>
    <name evidence="9" type="primary">caiD_8</name>
    <name evidence="9" type="ORF">NRB20_52950</name>
</gene>
<sequence>MSGVDRIRSVRKQLRAGGELAAVVRKNPRIARDLVAGMVASRKAAATPPAPPTPPDATASPSAEERRERLAPAGLNEFAKTAHADQVVDAPVETVAAYLRDLNRLGDWFVLHGGWRGDPPGTVREGAQFTQQAQIMGLPVDIAWTVVTAGDRGFELRGQAPQQVRLGYWITISGSGQHAVVDFDAGAAGPPVEGPLGGSVIRSLGEAMRESLDRLPAAIAAAGPLQLTPTRKPVLHTASGIELDPTTPVLVGVGQVVQRTPDPQYRDPAALAVQALRQAARDTGAGEGLLRQTDAVFAVACASWQYRDLGAVVAERLGAGTVDTVQSSTFGGDGGQLVINEAAAAIAAGEYDIVLVTGTEAGATQAAAQRAGIDPGWPAQPSSTTPTRTVGIDEAANNAAETAAGLIAPINMYALMESANRHRLGRTPAEHAAAIARLWSGFSTIGASNEYAWQQQEFTADQIATPTADNRVISTPYTKLECANLQVDMASGIILTSAAAAAEAGIAQDKWVFLHAGASGHDEWFTSERADLAASPAIRTLGNAALAHAGIGVDDLAHVDLYACFPVAVQIAARELGLPLDDPKRPLSVTGGLTFGGGPGNNYGGHAVASLVGALRADPQSYGLSTSLGWYVTKHALGIYSATPPRTAYRHLKPVIDNPPARPARSDHQGPAVIEAYTVPFGRDGEPEAAVLSLLTPDGTRILLRSTRSELIDELLNDDLLGLPVTVTDGQITVEARERVELPPPPPAPVLVERSGPVTIITLNRPHVRNAVNLATALAIERALDAFDADPAAQVAIITGAGGYFSAGMDLKAAATGEVPMTQGRGPLGITAEPPAKPLIAAVEGPALAGGCELALSADLVVAAQDSTFGIPEVKRGLVAVGGGVLRLAQRLPRAIAMELALTGDPITATRAAELGLVNELAEPGHALDAALALAERIAVNAPLSIQASKRIIDESADWTTDEAFTRQGELAAPALSSRDAGEGVLAFAQKRTPVWEGR</sequence>
<dbReference type="CDD" id="cd07812">
    <property type="entry name" value="SRPBCC"/>
    <property type="match status" value="1"/>
</dbReference>
<dbReference type="SUPFAM" id="SSF55961">
    <property type="entry name" value="Bet v1-like"/>
    <property type="match status" value="1"/>
</dbReference>
<dbReference type="GO" id="GO:0004300">
    <property type="term" value="F:enoyl-CoA hydratase activity"/>
    <property type="evidence" value="ECO:0007669"/>
    <property type="project" value="UniProtKB-EC"/>
</dbReference>
<comment type="catalytic activity">
    <reaction evidence="5">
        <text>a 4-saturated-(3S)-3-hydroxyacyl-CoA = a (3E)-enoyl-CoA + H2O</text>
        <dbReference type="Rhea" id="RHEA:20724"/>
        <dbReference type="ChEBI" id="CHEBI:15377"/>
        <dbReference type="ChEBI" id="CHEBI:58521"/>
        <dbReference type="ChEBI" id="CHEBI:137480"/>
        <dbReference type="EC" id="4.2.1.17"/>
    </reaction>
</comment>
<evidence type="ECO:0000256" key="5">
    <source>
        <dbReference type="ARBA" id="ARBA00023717"/>
    </source>
</evidence>
<dbReference type="CDD" id="cd06558">
    <property type="entry name" value="crotonase-like"/>
    <property type="match status" value="1"/>
</dbReference>
<reference evidence="9 10" key="1">
    <citation type="submission" date="2019-10" db="EMBL/GenBank/DDBJ databases">
        <title>Nocardia macrotermitis sp. nov. and Nocardia aurantia sp. nov., isolated from the gut of fungus growing-termite Macrotermes natalensis.</title>
        <authorList>
            <person name="Benndorf R."/>
            <person name="Schwitalla J."/>
            <person name="Martin K."/>
            <person name="De Beer W."/>
            <person name="Kaster A.-K."/>
            <person name="Vollmers J."/>
            <person name="Poulsen M."/>
            <person name="Beemelmanns C."/>
        </authorList>
    </citation>
    <scope>NUCLEOTIDE SEQUENCE [LARGE SCALE GENOMIC DNA]</scope>
    <source>
        <strain evidence="9 10">RB20</strain>
    </source>
</reference>
<dbReference type="Proteomes" id="UP000438448">
    <property type="component" value="Unassembled WGS sequence"/>
</dbReference>
<comment type="function">
    <text evidence="1">Could possibly oxidize fatty acids using specific components.</text>
</comment>
<dbReference type="AlphaFoldDB" id="A0A7K0DA22"/>
<evidence type="ECO:0000256" key="6">
    <source>
        <dbReference type="RuleBase" id="RU003707"/>
    </source>
</evidence>
<dbReference type="PANTHER" id="PTHR43802:SF1">
    <property type="entry name" value="IP11341P-RELATED"/>
    <property type="match status" value="1"/>
</dbReference>
<feature type="region of interest" description="Disordered" evidence="7">
    <location>
        <begin position="41"/>
        <end position="68"/>
    </location>
</feature>
<evidence type="ECO:0000256" key="7">
    <source>
        <dbReference type="SAM" id="MobiDB-lite"/>
    </source>
</evidence>